<protein>
    <recommendedName>
        <fullName evidence="4">PEGA domain-containing protein</fullName>
    </recommendedName>
</protein>
<evidence type="ECO:0000313" key="3">
    <source>
        <dbReference type="Proteomes" id="UP000555103"/>
    </source>
</evidence>
<dbReference type="EMBL" id="JACIEP010000006">
    <property type="protein sequence ID" value="MBB4036158.1"/>
    <property type="molecule type" value="Genomic_DNA"/>
</dbReference>
<keyword evidence="3" id="KW-1185">Reference proteome</keyword>
<feature type="chain" id="PRO_5032675055" description="PEGA domain-containing protein" evidence="1">
    <location>
        <begin position="24"/>
        <end position="166"/>
    </location>
</feature>
<comment type="caution">
    <text evidence="2">The sequence shown here is derived from an EMBL/GenBank/DDBJ whole genome shotgun (WGS) entry which is preliminary data.</text>
</comment>
<name>A0A840CQ00_9BACT</name>
<gene>
    <name evidence="2" type="ORF">GGR21_002059</name>
</gene>
<evidence type="ECO:0000256" key="1">
    <source>
        <dbReference type="SAM" id="SignalP"/>
    </source>
</evidence>
<evidence type="ECO:0000313" key="2">
    <source>
        <dbReference type="EMBL" id="MBB4036158.1"/>
    </source>
</evidence>
<feature type="signal peptide" evidence="1">
    <location>
        <begin position="1"/>
        <end position="23"/>
    </location>
</feature>
<dbReference type="AlphaFoldDB" id="A0A840CQ00"/>
<sequence>MNKKLISLTVVLLAAVFLLPGCASMFTKSTYPLTINSNPPGADITITNKKGKTVYQGQSPAIVKLKSSAGYMSKAEYVVKLSTPGYDDYLVTIGADIEGWYFANILLGGLIGMLIVDPATGAMWSLDTEEINATMKPNSTTETPTLQILDIKDIPEDMRKSLVKIN</sequence>
<evidence type="ECO:0008006" key="4">
    <source>
        <dbReference type="Google" id="ProtNLM"/>
    </source>
</evidence>
<keyword evidence="1" id="KW-0732">Signal</keyword>
<reference evidence="2 3" key="1">
    <citation type="submission" date="2020-08" db="EMBL/GenBank/DDBJ databases">
        <title>Genomic Encyclopedia of Type Strains, Phase IV (KMG-IV): sequencing the most valuable type-strain genomes for metagenomic binning, comparative biology and taxonomic classification.</title>
        <authorList>
            <person name="Goeker M."/>
        </authorList>
    </citation>
    <scope>NUCLEOTIDE SEQUENCE [LARGE SCALE GENOMIC DNA]</scope>
    <source>
        <strain evidence="2 3">DSM 104969</strain>
    </source>
</reference>
<dbReference type="Proteomes" id="UP000555103">
    <property type="component" value="Unassembled WGS sequence"/>
</dbReference>
<dbReference type="RefSeq" id="WP_183307066.1">
    <property type="nucleotide sequence ID" value="NZ_JACIEP010000006.1"/>
</dbReference>
<organism evidence="2 3">
    <name type="scientific">Dysgonomonas hofstadii</name>
    <dbReference type="NCBI Taxonomy" id="637886"/>
    <lineage>
        <taxon>Bacteria</taxon>
        <taxon>Pseudomonadati</taxon>
        <taxon>Bacteroidota</taxon>
        <taxon>Bacteroidia</taxon>
        <taxon>Bacteroidales</taxon>
        <taxon>Dysgonomonadaceae</taxon>
        <taxon>Dysgonomonas</taxon>
    </lineage>
</organism>
<accession>A0A840CQ00</accession>
<proteinExistence type="predicted"/>